<evidence type="ECO:0000256" key="1">
    <source>
        <dbReference type="ARBA" id="ARBA00022679"/>
    </source>
</evidence>
<dbReference type="Pfam" id="PF00583">
    <property type="entry name" value="Acetyltransf_1"/>
    <property type="match status" value="1"/>
</dbReference>
<dbReference type="Gene3D" id="3.40.630.30">
    <property type="match status" value="1"/>
</dbReference>
<evidence type="ECO:0000259" key="3">
    <source>
        <dbReference type="PROSITE" id="PS51186"/>
    </source>
</evidence>
<accession>A0ABT0XQR5</accession>
<dbReference type="RefSeq" id="WP_251611392.1">
    <property type="nucleotide sequence ID" value="NZ_JAMQJY010000004.1"/>
</dbReference>
<dbReference type="PROSITE" id="PS51186">
    <property type="entry name" value="GNAT"/>
    <property type="match status" value="1"/>
</dbReference>
<evidence type="ECO:0000256" key="2">
    <source>
        <dbReference type="ARBA" id="ARBA00023315"/>
    </source>
</evidence>
<proteinExistence type="predicted"/>
<dbReference type="InterPro" id="IPR016181">
    <property type="entry name" value="Acyl_CoA_acyltransferase"/>
</dbReference>
<dbReference type="SUPFAM" id="SSF55729">
    <property type="entry name" value="Acyl-CoA N-acyltransferases (Nat)"/>
    <property type="match status" value="1"/>
</dbReference>
<protein>
    <submittedName>
        <fullName evidence="4">GNAT family N-acetyltransferase</fullName>
    </submittedName>
</protein>
<feature type="domain" description="N-acetyltransferase" evidence="3">
    <location>
        <begin position="1"/>
        <end position="164"/>
    </location>
</feature>
<keyword evidence="2" id="KW-0012">Acyltransferase</keyword>
<evidence type="ECO:0000313" key="5">
    <source>
        <dbReference type="Proteomes" id="UP001203665"/>
    </source>
</evidence>
<dbReference type="InterPro" id="IPR000182">
    <property type="entry name" value="GNAT_dom"/>
</dbReference>
<keyword evidence="5" id="KW-1185">Reference proteome</keyword>
<sequence length="169" mass="19128">MLIRKAVLTDAASIANVHVDCWRTTYRGILPEAALNKLSYEKRASLWEYNIREEKVCIYVAENENGQVVGFASGSKRDTNKNPEAGDLTSIYILENEQGKGIGNHLVKMIFQDLQKMGCKSIYVEVLAENNSKGFYDYLGAKLFQEEQMSIMGTDVDVLIYKWESVESI</sequence>
<comment type="caution">
    <text evidence="4">The sequence shown here is derived from an EMBL/GenBank/DDBJ whole genome shotgun (WGS) entry which is preliminary data.</text>
</comment>
<keyword evidence="1" id="KW-0808">Transferase</keyword>
<dbReference type="EMBL" id="JAMQJY010000004">
    <property type="protein sequence ID" value="MCM2677594.1"/>
    <property type="molecule type" value="Genomic_DNA"/>
</dbReference>
<evidence type="ECO:0000313" key="4">
    <source>
        <dbReference type="EMBL" id="MCM2677594.1"/>
    </source>
</evidence>
<gene>
    <name evidence="4" type="ORF">NDM98_20530</name>
</gene>
<dbReference type="InterPro" id="IPR050680">
    <property type="entry name" value="YpeA/RimI_acetyltransf"/>
</dbReference>
<dbReference type="PANTHER" id="PTHR43420:SF12">
    <property type="entry name" value="N-ACETYLTRANSFERASE DOMAIN-CONTAINING PROTEIN"/>
    <property type="match status" value="1"/>
</dbReference>
<dbReference type="CDD" id="cd04301">
    <property type="entry name" value="NAT_SF"/>
    <property type="match status" value="1"/>
</dbReference>
<name>A0ABT0XQR5_9BACI</name>
<organism evidence="4 5">
    <name type="scientific">Alkalicoccobacillus plakortidis</name>
    <dbReference type="NCBI Taxonomy" id="444060"/>
    <lineage>
        <taxon>Bacteria</taxon>
        <taxon>Bacillati</taxon>
        <taxon>Bacillota</taxon>
        <taxon>Bacilli</taxon>
        <taxon>Bacillales</taxon>
        <taxon>Bacillaceae</taxon>
        <taxon>Alkalicoccobacillus</taxon>
    </lineage>
</organism>
<dbReference type="Proteomes" id="UP001203665">
    <property type="component" value="Unassembled WGS sequence"/>
</dbReference>
<dbReference type="PANTHER" id="PTHR43420">
    <property type="entry name" value="ACETYLTRANSFERASE"/>
    <property type="match status" value="1"/>
</dbReference>
<reference evidence="4" key="1">
    <citation type="submission" date="2022-06" db="EMBL/GenBank/DDBJ databases">
        <title>Alkalicoccobacillus porphyridii sp. nov., isolated from a marine red alga, Porphyridium purpureum and reclassification of Shouchella plakortidis and Shouchella gibsonii as Alkalicoccobacillus plakortidis comb. nov. and Alkalicoccobacillus gibsonii comb. nov.</title>
        <authorList>
            <person name="Kim K.H."/>
            <person name="Lee J.K."/>
            <person name="Han D.M."/>
            <person name="Baek J.H."/>
            <person name="Jeon C.O."/>
        </authorList>
    </citation>
    <scope>NUCLEOTIDE SEQUENCE</scope>
    <source>
        <strain evidence="4">DSM 19153</strain>
    </source>
</reference>